<evidence type="ECO:0000313" key="1">
    <source>
        <dbReference type="EMBL" id="TWP52926.1"/>
    </source>
</evidence>
<dbReference type="Proteomes" id="UP000316639">
    <property type="component" value="Unassembled WGS sequence"/>
</dbReference>
<dbReference type="Pfam" id="PF08282">
    <property type="entry name" value="Hydrolase_3"/>
    <property type="match status" value="2"/>
</dbReference>
<dbReference type="Gene3D" id="3.30.1240.10">
    <property type="match status" value="1"/>
</dbReference>
<dbReference type="OrthoDB" id="3180855at2"/>
<name>A0A563EYZ8_9PSEU</name>
<protein>
    <submittedName>
        <fullName evidence="1">HAD family hydrolase</fullName>
    </submittedName>
</protein>
<gene>
    <name evidence="1" type="ORF">FKR81_07390</name>
</gene>
<dbReference type="PROSITE" id="PS01229">
    <property type="entry name" value="COF_2"/>
    <property type="match status" value="1"/>
</dbReference>
<dbReference type="SUPFAM" id="SSF56784">
    <property type="entry name" value="HAD-like"/>
    <property type="match status" value="1"/>
</dbReference>
<dbReference type="InterPro" id="IPR023214">
    <property type="entry name" value="HAD_sf"/>
</dbReference>
<sequence length="265" mass="27954">MPVNWRPRLVALDIDGTLARSGTNDIAPAVHSAITRAAAHGTHVVLCTGRSLIGTTPIADQLDLPGISLCSNGAVWWDRGSRAVLRRTTFSPGPTIAALRELLPGAVFAVEQTGVGNMSLGRFRTGDLWGVVTLGTFSELAAVATPRLVVRWHDRTPEELAFAVRDLELPSVAWTVDHTEPWLTAVPPGVTKGSALEELRVHLGVAAGDTLAVGDGHNDVEMLRWAAHGVAMGQAPATVQAAADSVTDTVLEDGLATVLSRFFPA</sequence>
<dbReference type="GO" id="GO:0016791">
    <property type="term" value="F:phosphatase activity"/>
    <property type="evidence" value="ECO:0007669"/>
    <property type="project" value="UniProtKB-ARBA"/>
</dbReference>
<dbReference type="EMBL" id="VOBR01000004">
    <property type="protein sequence ID" value="TWP52926.1"/>
    <property type="molecule type" value="Genomic_DNA"/>
</dbReference>
<dbReference type="PANTHER" id="PTHR10000:SF8">
    <property type="entry name" value="HAD SUPERFAMILY HYDROLASE-LIKE, TYPE 3"/>
    <property type="match status" value="1"/>
</dbReference>
<dbReference type="InterPro" id="IPR036412">
    <property type="entry name" value="HAD-like_sf"/>
</dbReference>
<keyword evidence="1" id="KW-0378">Hydrolase</keyword>
<dbReference type="AlphaFoldDB" id="A0A563EYZ8"/>
<dbReference type="GO" id="GO:0005829">
    <property type="term" value="C:cytosol"/>
    <property type="evidence" value="ECO:0007669"/>
    <property type="project" value="TreeGrafter"/>
</dbReference>
<dbReference type="Gene3D" id="3.40.50.1000">
    <property type="entry name" value="HAD superfamily/HAD-like"/>
    <property type="match status" value="1"/>
</dbReference>
<comment type="caution">
    <text evidence="1">The sequence shown here is derived from an EMBL/GenBank/DDBJ whole genome shotgun (WGS) entry which is preliminary data.</text>
</comment>
<dbReference type="GO" id="GO:0000287">
    <property type="term" value="F:magnesium ion binding"/>
    <property type="evidence" value="ECO:0007669"/>
    <property type="project" value="TreeGrafter"/>
</dbReference>
<keyword evidence="2" id="KW-1185">Reference proteome</keyword>
<organism evidence="1 2">
    <name type="scientific">Lentzea tibetensis</name>
    <dbReference type="NCBI Taxonomy" id="2591470"/>
    <lineage>
        <taxon>Bacteria</taxon>
        <taxon>Bacillati</taxon>
        <taxon>Actinomycetota</taxon>
        <taxon>Actinomycetes</taxon>
        <taxon>Pseudonocardiales</taxon>
        <taxon>Pseudonocardiaceae</taxon>
        <taxon>Lentzea</taxon>
    </lineage>
</organism>
<dbReference type="PANTHER" id="PTHR10000">
    <property type="entry name" value="PHOSPHOSERINE PHOSPHATASE"/>
    <property type="match status" value="1"/>
</dbReference>
<reference evidence="1 2" key="1">
    <citation type="submission" date="2019-07" db="EMBL/GenBank/DDBJ databases">
        <title>Lentzea xizangensis sp. nov., isolated from Qinghai-Tibetan Plateau Soils.</title>
        <authorList>
            <person name="Huang J."/>
        </authorList>
    </citation>
    <scope>NUCLEOTIDE SEQUENCE [LARGE SCALE GENOMIC DNA]</scope>
    <source>
        <strain evidence="1 2">FXJ1.1311</strain>
    </source>
</reference>
<evidence type="ECO:0000313" key="2">
    <source>
        <dbReference type="Proteomes" id="UP000316639"/>
    </source>
</evidence>
<proteinExistence type="predicted"/>
<accession>A0A563EYZ8</accession>